<dbReference type="RefSeq" id="WP_055438458.1">
    <property type="nucleotide sequence ID" value="NZ_CYHB01000001.1"/>
</dbReference>
<sequence>MNSKLQKKTANSTMLLVIASAIGLAGATLTTPTQAQELKLVGEQFSEQYASNVPVSGRILVGTVLVGSLGANKGSSEGSGEFAVRLPSTTVKDVCVKVQSRDGSYSSENSYQLEQAEAGGVFPLEYPSKHIDMLKNMKANEIAVVSTPGKCTNSQQIDSVYVSYRGQPANDSKLYVLANSGRSDVFMRLQVANSNSNHRCSAITDGVRTGFDTMCELDMAALQPGENKITLLRRQSGRMLPPVEFNLLF</sequence>
<evidence type="ECO:0000313" key="2">
    <source>
        <dbReference type="EMBL" id="CUA83927.1"/>
    </source>
</evidence>
<feature type="signal peptide" evidence="1">
    <location>
        <begin position="1"/>
        <end position="35"/>
    </location>
</feature>
<dbReference type="OrthoDB" id="6359379at2"/>
<name>A0A0K6GYV6_9GAMM</name>
<keyword evidence="3" id="KW-1185">Reference proteome</keyword>
<evidence type="ECO:0000256" key="1">
    <source>
        <dbReference type="SAM" id="SignalP"/>
    </source>
</evidence>
<keyword evidence="1" id="KW-0732">Signal</keyword>
<protein>
    <submittedName>
        <fullName evidence="2">Uncharacterized protein</fullName>
    </submittedName>
</protein>
<evidence type="ECO:0000313" key="3">
    <source>
        <dbReference type="Proteomes" id="UP000182598"/>
    </source>
</evidence>
<accession>A0A0K6GYV6</accession>
<organism evidence="2 3">
    <name type="scientific">Pseudidiomarina woesei</name>
    <dbReference type="NCBI Taxonomy" id="1381080"/>
    <lineage>
        <taxon>Bacteria</taxon>
        <taxon>Pseudomonadati</taxon>
        <taxon>Pseudomonadota</taxon>
        <taxon>Gammaproteobacteria</taxon>
        <taxon>Alteromonadales</taxon>
        <taxon>Idiomarinaceae</taxon>
        <taxon>Pseudidiomarina</taxon>
    </lineage>
</organism>
<dbReference type="AlphaFoldDB" id="A0A0K6GYV6"/>
<gene>
    <name evidence="2" type="ORF">Ga0061064_0813</name>
</gene>
<reference evidence="3" key="1">
    <citation type="submission" date="2015-08" db="EMBL/GenBank/DDBJ databases">
        <authorList>
            <person name="Varghese N."/>
        </authorList>
    </citation>
    <scope>NUCLEOTIDE SEQUENCE [LARGE SCALE GENOMIC DNA]</scope>
    <source>
        <strain evidence="3">DSM 27808</strain>
    </source>
</reference>
<feature type="chain" id="PRO_5005503818" evidence="1">
    <location>
        <begin position="36"/>
        <end position="249"/>
    </location>
</feature>
<proteinExistence type="predicted"/>
<dbReference type="Proteomes" id="UP000182598">
    <property type="component" value="Unassembled WGS sequence"/>
</dbReference>
<dbReference type="EMBL" id="CYHB01000001">
    <property type="protein sequence ID" value="CUA83927.1"/>
    <property type="molecule type" value="Genomic_DNA"/>
</dbReference>